<keyword evidence="3" id="KW-1185">Reference proteome</keyword>
<feature type="domain" description="YegS/DAGK C-terminal" evidence="1">
    <location>
        <begin position="42"/>
        <end position="128"/>
    </location>
</feature>
<dbReference type="GO" id="GO:0016020">
    <property type="term" value="C:membrane"/>
    <property type="evidence" value="ECO:0007669"/>
    <property type="project" value="GOC"/>
</dbReference>
<dbReference type="PANTHER" id="PTHR12358:SF111">
    <property type="entry name" value="CERAMIDE KINASE, ISOFORM A"/>
    <property type="match status" value="1"/>
</dbReference>
<protein>
    <submittedName>
        <fullName evidence="2">Putative Sphingoid long-chain bases kinase 1</fullName>
    </submittedName>
</protein>
<proteinExistence type="predicted"/>
<dbReference type="SUPFAM" id="SSF111331">
    <property type="entry name" value="NAD kinase/diacylglycerol kinase-like"/>
    <property type="match status" value="1"/>
</dbReference>
<name>A0A8K0ISF2_COCNU</name>
<reference evidence="2" key="2">
    <citation type="submission" date="2019-07" db="EMBL/GenBank/DDBJ databases">
        <authorList>
            <person name="Yang Y."/>
            <person name="Bocs S."/>
            <person name="Baudouin L."/>
        </authorList>
    </citation>
    <scope>NUCLEOTIDE SEQUENCE</scope>
    <source>
        <tissue evidence="2">Spear leaf of Hainan Tall coconut</tissue>
    </source>
</reference>
<reference evidence="2" key="1">
    <citation type="journal article" date="2017" name="Gigascience">
        <title>The genome draft of coconut (Cocos nucifera).</title>
        <authorList>
            <person name="Xiao Y."/>
            <person name="Xu P."/>
            <person name="Fan H."/>
            <person name="Baudouin L."/>
            <person name="Xia W."/>
            <person name="Bocs S."/>
            <person name="Xu J."/>
            <person name="Li Q."/>
            <person name="Guo A."/>
            <person name="Zhou L."/>
            <person name="Li J."/>
            <person name="Wu Y."/>
            <person name="Ma Z."/>
            <person name="Armero A."/>
            <person name="Issali A.E."/>
            <person name="Liu N."/>
            <person name="Peng M."/>
            <person name="Yang Y."/>
        </authorList>
    </citation>
    <scope>NUCLEOTIDE SEQUENCE</scope>
    <source>
        <tissue evidence="2">Spear leaf of Hainan Tall coconut</tissue>
    </source>
</reference>
<dbReference type="GO" id="GO:0001729">
    <property type="term" value="F:ceramide kinase activity"/>
    <property type="evidence" value="ECO:0007669"/>
    <property type="project" value="TreeGrafter"/>
</dbReference>
<evidence type="ECO:0000313" key="3">
    <source>
        <dbReference type="Proteomes" id="UP000797356"/>
    </source>
</evidence>
<dbReference type="InterPro" id="IPR045540">
    <property type="entry name" value="YegS/DAGK_C"/>
</dbReference>
<accession>A0A8K0ISF2</accession>
<dbReference type="OrthoDB" id="592605at2759"/>
<keyword evidence="2" id="KW-0808">Transferase</keyword>
<dbReference type="Pfam" id="PF19279">
    <property type="entry name" value="YegS_C"/>
    <property type="match status" value="1"/>
</dbReference>
<dbReference type="GO" id="GO:0006672">
    <property type="term" value="P:ceramide metabolic process"/>
    <property type="evidence" value="ECO:0007669"/>
    <property type="project" value="TreeGrafter"/>
</dbReference>
<dbReference type="PANTHER" id="PTHR12358">
    <property type="entry name" value="SPHINGOSINE KINASE"/>
    <property type="match status" value="1"/>
</dbReference>
<gene>
    <name evidence="2" type="ORF">COCNU_12G001270</name>
</gene>
<dbReference type="InterPro" id="IPR050187">
    <property type="entry name" value="Lipid_Phosphate_FormReg"/>
</dbReference>
<dbReference type="Gene3D" id="2.60.200.40">
    <property type="match status" value="1"/>
</dbReference>
<evidence type="ECO:0000259" key="1">
    <source>
        <dbReference type="Pfam" id="PF19279"/>
    </source>
</evidence>
<comment type="caution">
    <text evidence="2">The sequence shown here is derived from an EMBL/GenBank/DDBJ whole genome shotgun (WGS) entry which is preliminary data.</text>
</comment>
<dbReference type="EMBL" id="CM017883">
    <property type="protein sequence ID" value="KAG1365127.1"/>
    <property type="molecule type" value="Genomic_DNA"/>
</dbReference>
<dbReference type="InterPro" id="IPR016064">
    <property type="entry name" value="NAD/diacylglycerol_kinase_sf"/>
</dbReference>
<keyword evidence="2" id="KW-0418">Kinase</keyword>
<dbReference type="Proteomes" id="UP000797356">
    <property type="component" value="Chromosome 12"/>
</dbReference>
<organism evidence="2 3">
    <name type="scientific">Cocos nucifera</name>
    <name type="common">Coconut palm</name>
    <dbReference type="NCBI Taxonomy" id="13894"/>
    <lineage>
        <taxon>Eukaryota</taxon>
        <taxon>Viridiplantae</taxon>
        <taxon>Streptophyta</taxon>
        <taxon>Embryophyta</taxon>
        <taxon>Tracheophyta</taxon>
        <taxon>Spermatophyta</taxon>
        <taxon>Magnoliopsida</taxon>
        <taxon>Liliopsida</taxon>
        <taxon>Arecaceae</taxon>
        <taxon>Arecoideae</taxon>
        <taxon>Cocoseae</taxon>
        <taxon>Attaleinae</taxon>
        <taxon>Cocos</taxon>
    </lineage>
</organism>
<evidence type="ECO:0000313" key="2">
    <source>
        <dbReference type="EMBL" id="KAG1365127.1"/>
    </source>
</evidence>
<dbReference type="AlphaFoldDB" id="A0A8K0ISF2"/>
<sequence length="137" mass="15249">MSDLYLCANLEEKWVVKKGRFLGVLICNHSCRTVQSLSSQVVAPKAERDDNSLDLLLVNGSGRMQLLRFFGCLQFGWHLSLPCVEYVKVKAVKVRSGINTHNGCDIDGELLCVKGQVLCSLLPKQCRLIGRPARDCL</sequence>